<name>D1ATT0_ANACI</name>
<reference evidence="1 2" key="1">
    <citation type="journal article" date="2010" name="J. Bacteriol.">
        <title>Complete genome sequence of Anaplasma marginale subsp. centrale.</title>
        <authorList>
            <person name="Herndon D.R."/>
            <person name="Palmer G.H."/>
            <person name="Shkap V."/>
            <person name="Knowles D.P. Jr."/>
            <person name="Brayton K.A."/>
        </authorList>
    </citation>
    <scope>NUCLEOTIDE SEQUENCE [LARGE SCALE GENOMIC DNA]</scope>
    <source>
        <strain evidence="1 2">Israel</strain>
    </source>
</reference>
<evidence type="ECO:0000313" key="2">
    <source>
        <dbReference type="Proteomes" id="UP000000630"/>
    </source>
</evidence>
<protein>
    <submittedName>
        <fullName evidence="1">Uncharacterized protein</fullName>
    </submittedName>
</protein>
<dbReference type="AlphaFoldDB" id="D1ATT0"/>
<dbReference type="HOGENOM" id="CLU_1821365_0_0_5"/>
<gene>
    <name evidence="1" type="ordered locus">ACIS_00292</name>
</gene>
<dbReference type="Proteomes" id="UP000000630">
    <property type="component" value="Chromosome"/>
</dbReference>
<keyword evidence="2" id="KW-1185">Reference proteome</keyword>
<dbReference type="EMBL" id="CP001759">
    <property type="protein sequence ID" value="ACZ48958.1"/>
    <property type="molecule type" value="Genomic_DNA"/>
</dbReference>
<accession>D1ATT0</accession>
<dbReference type="STRING" id="574556.ACIS_00292"/>
<dbReference type="KEGG" id="acn:ACIS_00292"/>
<evidence type="ECO:0000313" key="1">
    <source>
        <dbReference type="EMBL" id="ACZ48958.1"/>
    </source>
</evidence>
<sequence>MLGALLSLFCPAALTQAFCTDRPGAWPWPYSALAPQLAKIAQCNNPCNAESMHNSEGGSVQCGGGGAVVSSGFLELGCRALISTLVFVKNVQVATCSSIPKYYSRTKVHRPIIELFSTRLDKIERSSIGSAVAYGQGKIFT</sequence>
<organism evidence="1 2">
    <name type="scientific">Anaplasma centrale (strain Israel)</name>
    <name type="common">Anaplasma marginale subsp. centrale (strain Israel)</name>
    <dbReference type="NCBI Taxonomy" id="574556"/>
    <lineage>
        <taxon>Bacteria</taxon>
        <taxon>Pseudomonadati</taxon>
        <taxon>Pseudomonadota</taxon>
        <taxon>Alphaproteobacteria</taxon>
        <taxon>Rickettsiales</taxon>
        <taxon>Anaplasmataceae</taxon>
        <taxon>Anaplasma</taxon>
    </lineage>
</organism>
<proteinExistence type="predicted"/>